<evidence type="ECO:0000313" key="4">
    <source>
        <dbReference type="EMBL" id="MPY41130.1"/>
    </source>
</evidence>
<organism evidence="4 5">
    <name type="scientific">Streptomyces phyllanthi</name>
    <dbReference type="NCBI Taxonomy" id="1803180"/>
    <lineage>
        <taxon>Bacteria</taxon>
        <taxon>Bacillati</taxon>
        <taxon>Actinomycetota</taxon>
        <taxon>Actinomycetes</taxon>
        <taxon>Kitasatosporales</taxon>
        <taxon>Streptomycetaceae</taxon>
        <taxon>Streptomyces</taxon>
    </lineage>
</organism>
<evidence type="ECO:0000256" key="1">
    <source>
        <dbReference type="SAM" id="MobiDB-lite"/>
    </source>
</evidence>
<dbReference type="OrthoDB" id="5177574at2"/>
<comment type="caution">
    <text evidence="4">The sequence shown here is derived from an EMBL/GenBank/DDBJ whole genome shotgun (WGS) entry which is preliminary data.</text>
</comment>
<feature type="domain" description="Beta-lactamase-related" evidence="3">
    <location>
        <begin position="42"/>
        <end position="348"/>
    </location>
</feature>
<dbReference type="EMBL" id="VJZE01000082">
    <property type="protein sequence ID" value="MPY41130.1"/>
    <property type="molecule type" value="Genomic_DNA"/>
</dbReference>
<evidence type="ECO:0000259" key="3">
    <source>
        <dbReference type="Pfam" id="PF00144"/>
    </source>
</evidence>
<protein>
    <submittedName>
        <fullName evidence="4">Beta-lactamase family protein</fullName>
    </submittedName>
</protein>
<name>A0A5N8W0U4_9ACTN</name>
<dbReference type="PANTHER" id="PTHR46825">
    <property type="entry name" value="D-ALANYL-D-ALANINE-CARBOXYPEPTIDASE/ENDOPEPTIDASE AMPH"/>
    <property type="match status" value="1"/>
</dbReference>
<evidence type="ECO:0000313" key="5">
    <source>
        <dbReference type="Proteomes" id="UP000326979"/>
    </source>
</evidence>
<feature type="region of interest" description="Disordered" evidence="1">
    <location>
        <begin position="60"/>
        <end position="98"/>
    </location>
</feature>
<sequence>MAPSRRTLLAVPVSLALLCLTSVGSQAHVAPPSDALLPLLVTKGGAPAAALLAQEEGRTRFTHAESTSTPHTTPTGEDRPGAGPLTLTLSGTRTRSDATTAPAIRRADHFRAGSITKTFIATVVLQLAAEHRLSLSDTVDEHLPGLVHGAGNDGRTVTLRALLTHTSGLADYTADTGGTVPVTPRQAVRTALTHPPAALGRFSYSNTNYVLLGMVIQQVTGHSYATEAERRILAPLRLTGTSFPGARSSLPDPHGRAYAADGTDVTDLDPRVAGAAGELVTTLTDLNRFYAALLHGDLLPPRQLREMLDTHAAHGEYGLGLYPVELPCGTTVWGHNGHISGSYVRTAATVDGRHVLTFRVNTDAVADPGLEAALLSAEFCPRIS</sequence>
<dbReference type="PANTHER" id="PTHR46825:SF7">
    <property type="entry name" value="D-ALANYL-D-ALANINE CARBOXYPEPTIDASE"/>
    <property type="match status" value="1"/>
</dbReference>
<dbReference type="InterPro" id="IPR001466">
    <property type="entry name" value="Beta-lactam-related"/>
</dbReference>
<dbReference type="Proteomes" id="UP000326979">
    <property type="component" value="Unassembled WGS sequence"/>
</dbReference>
<dbReference type="AlphaFoldDB" id="A0A5N8W0U4"/>
<dbReference type="InterPro" id="IPR050491">
    <property type="entry name" value="AmpC-like"/>
</dbReference>
<accession>A0A5N8W0U4</accession>
<reference evidence="4 5" key="1">
    <citation type="submission" date="2019-07" db="EMBL/GenBank/DDBJ databases">
        <title>New species of Amycolatopsis and Streptomyces.</title>
        <authorList>
            <person name="Duangmal K."/>
            <person name="Teo W.F.A."/>
            <person name="Lipun K."/>
        </authorList>
    </citation>
    <scope>NUCLEOTIDE SEQUENCE [LARGE SCALE GENOMIC DNA]</scope>
    <source>
        <strain evidence="4 5">TISTR 2346</strain>
    </source>
</reference>
<gene>
    <name evidence="4" type="ORF">FNH04_14795</name>
</gene>
<feature type="compositionally biased region" description="Polar residues" evidence="1">
    <location>
        <begin position="64"/>
        <end position="75"/>
    </location>
</feature>
<feature type="signal peptide" evidence="2">
    <location>
        <begin position="1"/>
        <end position="27"/>
    </location>
</feature>
<keyword evidence="5" id="KW-1185">Reference proteome</keyword>
<keyword evidence="2" id="KW-0732">Signal</keyword>
<dbReference type="Gene3D" id="3.40.710.10">
    <property type="entry name" value="DD-peptidase/beta-lactamase superfamily"/>
    <property type="match status" value="1"/>
</dbReference>
<dbReference type="Pfam" id="PF00144">
    <property type="entry name" value="Beta-lactamase"/>
    <property type="match status" value="1"/>
</dbReference>
<dbReference type="SUPFAM" id="SSF56601">
    <property type="entry name" value="beta-lactamase/transpeptidase-like"/>
    <property type="match status" value="1"/>
</dbReference>
<proteinExistence type="predicted"/>
<feature type="chain" id="PRO_5038555262" evidence="2">
    <location>
        <begin position="28"/>
        <end position="384"/>
    </location>
</feature>
<dbReference type="RefSeq" id="WP_152784290.1">
    <property type="nucleotide sequence ID" value="NZ_BAABEQ010000003.1"/>
</dbReference>
<dbReference type="InterPro" id="IPR012338">
    <property type="entry name" value="Beta-lactam/transpept-like"/>
</dbReference>
<evidence type="ECO:0000256" key="2">
    <source>
        <dbReference type="SAM" id="SignalP"/>
    </source>
</evidence>